<accession>A0ABN8PDP2</accession>
<name>A0ABN8PDP2_9CNID</name>
<protein>
    <recommendedName>
        <fullName evidence="5">Fibrinogen C-terminal domain-containing protein</fullName>
    </recommendedName>
</protein>
<keyword evidence="7" id="KW-1185">Reference proteome</keyword>
<dbReference type="NCBIfam" id="NF040941">
    <property type="entry name" value="GGGWT_bact"/>
    <property type="match status" value="1"/>
</dbReference>
<keyword evidence="4" id="KW-1015">Disulfide bond</keyword>
<feature type="non-terminal residue" evidence="6">
    <location>
        <position position="1"/>
    </location>
</feature>
<dbReference type="InterPro" id="IPR002181">
    <property type="entry name" value="Fibrinogen_a/b/g_C_dom"/>
</dbReference>
<dbReference type="SUPFAM" id="SSF56496">
    <property type="entry name" value="Fibrinogen C-terminal domain-like"/>
    <property type="match status" value="1"/>
</dbReference>
<dbReference type="InterPro" id="IPR036056">
    <property type="entry name" value="Fibrinogen-like_C"/>
</dbReference>
<evidence type="ECO:0000256" key="2">
    <source>
        <dbReference type="ARBA" id="ARBA00022525"/>
    </source>
</evidence>
<dbReference type="Gene3D" id="2.60.120.1000">
    <property type="match status" value="1"/>
</dbReference>
<gene>
    <name evidence="6" type="ORF">PLOB_00041909</name>
</gene>
<reference evidence="6 7" key="1">
    <citation type="submission" date="2022-05" db="EMBL/GenBank/DDBJ databases">
        <authorList>
            <consortium name="Genoscope - CEA"/>
            <person name="William W."/>
        </authorList>
    </citation>
    <scope>NUCLEOTIDE SEQUENCE [LARGE SCALE GENOMIC DNA]</scope>
</reference>
<dbReference type="EMBL" id="CALNXK010000067">
    <property type="protein sequence ID" value="CAH3141709.1"/>
    <property type="molecule type" value="Genomic_DNA"/>
</dbReference>
<evidence type="ECO:0000256" key="3">
    <source>
        <dbReference type="ARBA" id="ARBA00023119"/>
    </source>
</evidence>
<comment type="subcellular location">
    <subcellularLocation>
        <location evidence="1">Secreted</location>
    </subcellularLocation>
</comment>
<dbReference type="InterPro" id="IPR000885">
    <property type="entry name" value="Fib_collagen_C"/>
</dbReference>
<comment type="caution">
    <text evidence="6">The sequence shown here is derived from an EMBL/GenBank/DDBJ whole genome shotgun (WGS) entry which is preliminary data.</text>
</comment>
<sequence>VGSKRELAVPSCKSLSPPIHPSGVYWVDPDGGSQINAFRVYCEMDTDGGGWTLVWSYAFTDYENFKSKANAVSPSPEWPDISADIDVPVSTTPPLHEHDFNALDFSLWKKLGQEIFVKSNVNNWLVCSPRGGSFVDWTPGKISCKIANKIAGTHCADGSPPVKILFKDCGPQLLRRNKSYYYFVSCTKYRWPIHDPCAKNQENQLRDVQDPHGSIFVR</sequence>
<dbReference type="Pfam" id="PF01410">
    <property type="entry name" value="COLFI"/>
    <property type="match status" value="1"/>
</dbReference>
<evidence type="ECO:0000256" key="1">
    <source>
        <dbReference type="ARBA" id="ARBA00004613"/>
    </source>
</evidence>
<evidence type="ECO:0000313" key="6">
    <source>
        <dbReference type="EMBL" id="CAH3141709.1"/>
    </source>
</evidence>
<dbReference type="PROSITE" id="PS51406">
    <property type="entry name" value="FIBRINOGEN_C_2"/>
    <property type="match status" value="1"/>
</dbReference>
<feature type="domain" description="Fibrinogen C-terminal" evidence="5">
    <location>
        <begin position="3"/>
        <end position="54"/>
    </location>
</feature>
<dbReference type="PANTHER" id="PTHR16146:SF46">
    <property type="entry name" value="INTELECTIN-1A-RELATED"/>
    <property type="match status" value="1"/>
</dbReference>
<keyword evidence="3" id="KW-0176">Collagen</keyword>
<proteinExistence type="predicted"/>
<keyword evidence="2" id="KW-0964">Secreted</keyword>
<organism evidence="6 7">
    <name type="scientific">Porites lobata</name>
    <dbReference type="NCBI Taxonomy" id="104759"/>
    <lineage>
        <taxon>Eukaryota</taxon>
        <taxon>Metazoa</taxon>
        <taxon>Cnidaria</taxon>
        <taxon>Anthozoa</taxon>
        <taxon>Hexacorallia</taxon>
        <taxon>Scleractinia</taxon>
        <taxon>Fungiina</taxon>
        <taxon>Poritidae</taxon>
        <taxon>Porites</taxon>
    </lineage>
</organism>
<dbReference type="Proteomes" id="UP001159405">
    <property type="component" value="Unassembled WGS sequence"/>
</dbReference>
<evidence type="ECO:0000256" key="4">
    <source>
        <dbReference type="ARBA" id="ARBA00023157"/>
    </source>
</evidence>
<evidence type="ECO:0000259" key="5">
    <source>
        <dbReference type="PROSITE" id="PS51406"/>
    </source>
</evidence>
<evidence type="ECO:0000313" key="7">
    <source>
        <dbReference type="Proteomes" id="UP001159405"/>
    </source>
</evidence>
<dbReference type="PANTHER" id="PTHR16146">
    <property type="entry name" value="INTELECTIN"/>
    <property type="match status" value="1"/>
</dbReference>